<dbReference type="AlphaFoldDB" id="I2PWM4"/>
<organism evidence="1">
    <name type="scientific">Desulfovibrio sp. U5L</name>
    <dbReference type="NCBI Taxonomy" id="596152"/>
    <lineage>
        <taxon>Bacteria</taxon>
        <taxon>Pseudomonadati</taxon>
        <taxon>Thermodesulfobacteriota</taxon>
        <taxon>Desulfovibrionia</taxon>
        <taxon>Desulfovibrionales</taxon>
        <taxon>Desulfovibrionaceae</taxon>
        <taxon>Desulfovibrio</taxon>
    </lineage>
</organism>
<dbReference type="HOGENOM" id="CLU_2632386_0_0_7"/>
<evidence type="ECO:0000313" key="1">
    <source>
        <dbReference type="EMBL" id="EIG51930.1"/>
    </source>
</evidence>
<protein>
    <submittedName>
        <fullName evidence="1">Uncharacterized protein</fullName>
    </submittedName>
</protein>
<proteinExistence type="predicted"/>
<dbReference type="EMBL" id="JH600068">
    <property type="protein sequence ID" value="EIG51930.1"/>
    <property type="molecule type" value="Genomic_DNA"/>
</dbReference>
<accession>I2PWM4</accession>
<reference evidence="1" key="1">
    <citation type="submission" date="2011-11" db="EMBL/GenBank/DDBJ databases">
        <title>Improved High-Quality Draft sequence of Desulfovibrio sp. U5L.</title>
        <authorList>
            <consortium name="US DOE Joint Genome Institute"/>
            <person name="Lucas S."/>
            <person name="Han J."/>
            <person name="Lapidus A."/>
            <person name="Cheng J.-F."/>
            <person name="Goodwin L."/>
            <person name="Pitluck S."/>
            <person name="Peters L."/>
            <person name="Ovchinnikova G."/>
            <person name="Held B."/>
            <person name="Detter J.C."/>
            <person name="Han C."/>
            <person name="Tapia R."/>
            <person name="Land M."/>
            <person name="Hauser L."/>
            <person name="Kyrpides N."/>
            <person name="Ivanova N."/>
            <person name="Pagani I."/>
            <person name="Gabster J."/>
            <person name="Walker C."/>
            <person name="Stolyar S."/>
            <person name="Stahl D."/>
            <person name="Arkin A."/>
            <person name="Dehal P."/>
            <person name="Hazen T."/>
            <person name="Woyke T."/>
        </authorList>
    </citation>
    <scope>NUCLEOTIDE SEQUENCE [LARGE SCALE GENOMIC DNA]</scope>
    <source>
        <strain evidence="1">U5L</strain>
    </source>
</reference>
<sequence>MTVNEIFKGFLGCSPFTADFYPPDAAVLKQLCEGVFVNPEQSRRLFEGKSDMALPFWAVFHRPASLTFKSCYSKLKL</sequence>
<gene>
    <name evidence="1" type="ORF">DesU5LDRAFT_0214</name>
</gene>
<name>I2PWM4_9BACT</name>
<dbReference type="STRING" id="596152.DesU5LDRAFT_0214"/>